<dbReference type="InterPro" id="IPR003737">
    <property type="entry name" value="GlcNAc_PI_deacetylase-related"/>
</dbReference>
<comment type="caution">
    <text evidence="3">The sequence shown here is derived from an EMBL/GenBank/DDBJ whole genome shotgun (WGS) entry which is preliminary data.</text>
</comment>
<evidence type="ECO:0000256" key="1">
    <source>
        <dbReference type="ARBA" id="ARBA00006066"/>
    </source>
</evidence>
<evidence type="ECO:0000256" key="2">
    <source>
        <dbReference type="ARBA" id="ARBA00012176"/>
    </source>
</evidence>
<gene>
    <name evidence="3" type="ORF">J8273_3155</name>
</gene>
<sequence length="404" mass="45158">MTTEQLQEVVKPSVFARTHSVVALDIANKVVERSKELGRPILDLDVSDFDIDFANAPSAIERTVMVDHFLKDTFMNLLERIIHNDCPVTRKQTVLFFSPHPDDDVISAGGMMGAMLDGGHDTHACYMTNGSVAVWNKTAHRHIDFLDRFVDAMSEADPSLASKLRSVEDATSFLKKSVEHCEEGKDLPIAQTLKRIIRESEAVSAVAELGMPSANAHFLDLPFYRTGGIKKKAPSDEDVELTYQLLCKVRPRHVFVAADLQDPHGTHRVCYDIIRAALARYSAGMPAPSAPAASCLEPNTVAPASEARPVVWLYRGAWAEWSVTEASAILPLSRHQLQRKVDAIYRHESQKDRAMFPGADPREFWQRAVDRNRATARELAQLGLPYFHACESYVIVWPEEMPLE</sequence>
<keyword evidence="4" id="KW-1185">Reference proteome</keyword>
<proteinExistence type="inferred from homology"/>
<dbReference type="Pfam" id="PF02585">
    <property type="entry name" value="PIG-L"/>
    <property type="match status" value="1"/>
</dbReference>
<protein>
    <recommendedName>
        <fullName evidence="2">N-acetylglucosaminylphosphatidylinositol deacetylase</fullName>
        <ecNumber evidence="2">3.5.1.89</ecNumber>
    </recommendedName>
</protein>
<dbReference type="AlphaFoldDB" id="A0A8J6E375"/>
<dbReference type="GO" id="GO:0000225">
    <property type="term" value="F:N-acetylglucosaminylphosphatidylinositol deacetylase activity"/>
    <property type="evidence" value="ECO:0007669"/>
    <property type="project" value="UniProtKB-EC"/>
</dbReference>
<dbReference type="Gene3D" id="3.40.50.10320">
    <property type="entry name" value="LmbE-like"/>
    <property type="match status" value="1"/>
</dbReference>
<evidence type="ECO:0000313" key="4">
    <source>
        <dbReference type="Proteomes" id="UP000717585"/>
    </source>
</evidence>
<dbReference type="EMBL" id="JAHDYR010000010">
    <property type="protein sequence ID" value="KAG9395573.1"/>
    <property type="molecule type" value="Genomic_DNA"/>
</dbReference>
<dbReference type="PANTHER" id="PTHR42892:SF1">
    <property type="entry name" value="GLUCOSAMINE-6-PHOSPHATE ISOMERASE"/>
    <property type="match status" value="1"/>
</dbReference>
<reference evidence="3" key="1">
    <citation type="submission" date="2021-05" db="EMBL/GenBank/DDBJ databases">
        <title>A free-living protist that lacks canonical eukaryotic 1 DNA replication and segregation systems.</title>
        <authorList>
            <person name="Salas-Leiva D.E."/>
            <person name="Tromer E.C."/>
            <person name="Curtis B.A."/>
            <person name="Jerlstrom-Hultqvist J."/>
            <person name="Kolisko M."/>
            <person name="Yi Z."/>
            <person name="Salas-Leiva J.S."/>
            <person name="Gallot-Lavallee L."/>
            <person name="Kops G.J.P.L."/>
            <person name="Archibald J.M."/>
            <person name="Simpson A.G.B."/>
            <person name="Roger A.J."/>
        </authorList>
    </citation>
    <scope>NUCLEOTIDE SEQUENCE</scope>
    <source>
        <strain evidence="3">BICM</strain>
    </source>
</reference>
<evidence type="ECO:0000313" key="3">
    <source>
        <dbReference type="EMBL" id="KAG9395573.1"/>
    </source>
</evidence>
<dbReference type="InterPro" id="IPR024078">
    <property type="entry name" value="LmbE-like_dom_sf"/>
</dbReference>
<dbReference type="Proteomes" id="UP000717585">
    <property type="component" value="Unassembled WGS sequence"/>
</dbReference>
<name>A0A8J6E375_9EUKA</name>
<accession>A0A8J6E375</accession>
<dbReference type="SUPFAM" id="SSF102588">
    <property type="entry name" value="LmbE-like"/>
    <property type="match status" value="1"/>
</dbReference>
<comment type="similarity">
    <text evidence="1">Belongs to the PIGL family.</text>
</comment>
<dbReference type="EC" id="3.5.1.89" evidence="2"/>
<organism evidence="3 4">
    <name type="scientific">Carpediemonas membranifera</name>
    <dbReference type="NCBI Taxonomy" id="201153"/>
    <lineage>
        <taxon>Eukaryota</taxon>
        <taxon>Metamonada</taxon>
        <taxon>Carpediemonas-like organisms</taxon>
        <taxon>Carpediemonas</taxon>
    </lineage>
</organism>
<dbReference type="InterPro" id="IPR052960">
    <property type="entry name" value="GlcN6P_deaminase-like"/>
</dbReference>
<dbReference type="PANTHER" id="PTHR42892">
    <property type="entry name" value="GLUCOSAMINE-6-PHOSPHATE DEAMINASE-LIKE PROTEIN BT_0258-RELATED"/>
    <property type="match status" value="1"/>
</dbReference>
<dbReference type="OrthoDB" id="10057450at2759"/>